<dbReference type="AlphaFoldDB" id="A0A0M0K185"/>
<dbReference type="Proteomes" id="UP000037460">
    <property type="component" value="Unassembled WGS sequence"/>
</dbReference>
<protein>
    <submittedName>
        <fullName evidence="2">Uncharacterized protein</fullName>
    </submittedName>
</protein>
<evidence type="ECO:0000256" key="1">
    <source>
        <dbReference type="SAM" id="Phobius"/>
    </source>
</evidence>
<evidence type="ECO:0000313" key="2">
    <source>
        <dbReference type="EMBL" id="KOO32153.1"/>
    </source>
</evidence>
<reference evidence="3" key="1">
    <citation type="journal article" date="2015" name="PLoS Genet.">
        <title>Genome Sequence and Transcriptome Analyses of Chrysochromulina tobin: Metabolic Tools for Enhanced Algal Fitness in the Prominent Order Prymnesiales (Haptophyceae).</title>
        <authorList>
            <person name="Hovde B.T."/>
            <person name="Deodato C.R."/>
            <person name="Hunsperger H.M."/>
            <person name="Ryken S.A."/>
            <person name="Yost W."/>
            <person name="Jha R.K."/>
            <person name="Patterson J."/>
            <person name="Monnat R.J. Jr."/>
            <person name="Barlow S.B."/>
            <person name="Starkenburg S.R."/>
            <person name="Cattolico R.A."/>
        </authorList>
    </citation>
    <scope>NUCLEOTIDE SEQUENCE</scope>
    <source>
        <strain evidence="3">CCMP291</strain>
    </source>
</reference>
<keyword evidence="1" id="KW-0472">Membrane</keyword>
<accession>A0A0M0K185</accession>
<sequence>MIMRCGVCHSTFVNADMSPYWRLSWLGALWLTCCAGVGVMLWSGYTVLEKGSSRDPRVSFWSREWWSFELTNLTWWRIVGLLYMTISIMMAGAALTWLAYDLFYSTGDHLDHLFVKHYAVRVWYPEHERARTRAARESARTLL</sequence>
<keyword evidence="1" id="KW-1133">Transmembrane helix</keyword>
<organism evidence="2 3">
    <name type="scientific">Chrysochromulina tobinii</name>
    <dbReference type="NCBI Taxonomy" id="1460289"/>
    <lineage>
        <taxon>Eukaryota</taxon>
        <taxon>Haptista</taxon>
        <taxon>Haptophyta</taxon>
        <taxon>Prymnesiophyceae</taxon>
        <taxon>Prymnesiales</taxon>
        <taxon>Chrysochromulinaceae</taxon>
        <taxon>Chrysochromulina</taxon>
    </lineage>
</organism>
<keyword evidence="3" id="KW-1185">Reference proteome</keyword>
<gene>
    <name evidence="2" type="ORF">Ctob_011445</name>
</gene>
<feature type="transmembrane region" description="Helical" evidence="1">
    <location>
        <begin position="75"/>
        <end position="100"/>
    </location>
</feature>
<name>A0A0M0K185_9EUKA</name>
<proteinExistence type="predicted"/>
<keyword evidence="1" id="KW-0812">Transmembrane</keyword>
<feature type="transmembrane region" description="Helical" evidence="1">
    <location>
        <begin position="20"/>
        <end position="45"/>
    </location>
</feature>
<comment type="caution">
    <text evidence="2">The sequence shown here is derived from an EMBL/GenBank/DDBJ whole genome shotgun (WGS) entry which is preliminary data.</text>
</comment>
<evidence type="ECO:0000313" key="3">
    <source>
        <dbReference type="Proteomes" id="UP000037460"/>
    </source>
</evidence>
<dbReference type="EMBL" id="JWZX01001839">
    <property type="protein sequence ID" value="KOO32153.1"/>
    <property type="molecule type" value="Genomic_DNA"/>
</dbReference>